<dbReference type="EMBL" id="GGEC01060195">
    <property type="protein sequence ID" value="MBX40679.1"/>
    <property type="molecule type" value="Transcribed_RNA"/>
</dbReference>
<reference evidence="1" key="1">
    <citation type="submission" date="2018-02" db="EMBL/GenBank/DDBJ databases">
        <title>Rhizophora mucronata_Transcriptome.</title>
        <authorList>
            <person name="Meera S.P."/>
            <person name="Sreeshan A."/>
            <person name="Augustine A."/>
        </authorList>
    </citation>
    <scope>NUCLEOTIDE SEQUENCE</scope>
    <source>
        <tissue evidence="1">Leaf</tissue>
    </source>
</reference>
<proteinExistence type="predicted"/>
<dbReference type="AlphaFoldDB" id="A0A2P2NE15"/>
<evidence type="ECO:0000313" key="1">
    <source>
        <dbReference type="EMBL" id="MBX40679.1"/>
    </source>
</evidence>
<accession>A0A2P2NE15</accession>
<protein>
    <submittedName>
        <fullName evidence="1">Uncharacterized protein</fullName>
    </submittedName>
</protein>
<name>A0A2P2NE15_RHIMU</name>
<organism evidence="1">
    <name type="scientific">Rhizophora mucronata</name>
    <name type="common">Asiatic mangrove</name>
    <dbReference type="NCBI Taxonomy" id="61149"/>
    <lineage>
        <taxon>Eukaryota</taxon>
        <taxon>Viridiplantae</taxon>
        <taxon>Streptophyta</taxon>
        <taxon>Embryophyta</taxon>
        <taxon>Tracheophyta</taxon>
        <taxon>Spermatophyta</taxon>
        <taxon>Magnoliopsida</taxon>
        <taxon>eudicotyledons</taxon>
        <taxon>Gunneridae</taxon>
        <taxon>Pentapetalae</taxon>
        <taxon>rosids</taxon>
        <taxon>fabids</taxon>
        <taxon>Malpighiales</taxon>
        <taxon>Rhizophoraceae</taxon>
        <taxon>Rhizophora</taxon>
    </lineage>
</organism>
<sequence>MELEMGKGRNGGKRGKLDFCTLNKCLKTPLFKMEEHGYK</sequence>